<evidence type="ECO:0000313" key="3">
    <source>
        <dbReference type="Proteomes" id="UP000176609"/>
    </source>
</evidence>
<dbReference type="AlphaFoldDB" id="A0A1F6ANV8"/>
<organism evidence="2 3">
    <name type="scientific">Candidatus Gottesmanbacteria bacterium RIFCSPLOWO2_01_FULL_39_12b</name>
    <dbReference type="NCBI Taxonomy" id="1798388"/>
    <lineage>
        <taxon>Bacteria</taxon>
        <taxon>Candidatus Gottesmaniibacteriota</taxon>
    </lineage>
</organism>
<gene>
    <name evidence="2" type="ORF">A2960_03540</name>
</gene>
<accession>A0A1F6ANV8</accession>
<protein>
    <recommendedName>
        <fullName evidence="1">Methyltransferase type 11 domain-containing protein</fullName>
    </recommendedName>
</protein>
<dbReference type="SUPFAM" id="SSF53335">
    <property type="entry name" value="S-adenosyl-L-methionine-dependent methyltransferases"/>
    <property type="match status" value="1"/>
</dbReference>
<dbReference type="InterPro" id="IPR029063">
    <property type="entry name" value="SAM-dependent_MTases_sf"/>
</dbReference>
<name>A0A1F6ANV8_9BACT</name>
<reference evidence="2 3" key="1">
    <citation type="journal article" date="2016" name="Nat. Commun.">
        <title>Thousands of microbial genomes shed light on interconnected biogeochemical processes in an aquifer system.</title>
        <authorList>
            <person name="Anantharaman K."/>
            <person name="Brown C.T."/>
            <person name="Hug L.A."/>
            <person name="Sharon I."/>
            <person name="Castelle C.J."/>
            <person name="Probst A.J."/>
            <person name="Thomas B.C."/>
            <person name="Singh A."/>
            <person name="Wilkins M.J."/>
            <person name="Karaoz U."/>
            <person name="Brodie E.L."/>
            <person name="Williams K.H."/>
            <person name="Hubbard S.S."/>
            <person name="Banfield J.F."/>
        </authorList>
    </citation>
    <scope>NUCLEOTIDE SEQUENCE [LARGE SCALE GENOMIC DNA]</scope>
</reference>
<dbReference type="InterPro" id="IPR013216">
    <property type="entry name" value="Methyltransf_11"/>
</dbReference>
<dbReference type="InterPro" id="IPR050508">
    <property type="entry name" value="Methyltransf_Superfamily"/>
</dbReference>
<dbReference type="PANTHER" id="PTHR42912">
    <property type="entry name" value="METHYLTRANSFERASE"/>
    <property type="match status" value="1"/>
</dbReference>
<feature type="domain" description="Methyltransferase type 11" evidence="1">
    <location>
        <begin position="52"/>
        <end position="147"/>
    </location>
</feature>
<dbReference type="PANTHER" id="PTHR42912:SF80">
    <property type="entry name" value="METHYLTRANSFERASE DOMAIN-CONTAINING PROTEIN"/>
    <property type="match status" value="1"/>
</dbReference>
<dbReference type="Proteomes" id="UP000176609">
    <property type="component" value="Unassembled WGS sequence"/>
</dbReference>
<sequence length="208" mass="24243">MRLTKIKFFDLFYRAYHAWPHVYNGVTQLISIGQWEKWQDRVFEDINGKNILEVGVGPGKLLLRIAKKGYRVTGIELRRGMAYEARRRVKEAGFDIDILNQSIYHLPFKDEVFDCIVLTFILSEIVHLEKAIIELKRVLKPGGKVIIIAGGMPQDRNLIARFIFKIVESHTTLRLERNNKAYFEDYGFKVTREDFGPFNLVNKIIAIK</sequence>
<dbReference type="EMBL" id="MFJR01000010">
    <property type="protein sequence ID" value="OGG26376.1"/>
    <property type="molecule type" value="Genomic_DNA"/>
</dbReference>
<dbReference type="GO" id="GO:0008757">
    <property type="term" value="F:S-adenosylmethionine-dependent methyltransferase activity"/>
    <property type="evidence" value="ECO:0007669"/>
    <property type="project" value="InterPro"/>
</dbReference>
<dbReference type="Gene3D" id="3.40.50.150">
    <property type="entry name" value="Vaccinia Virus protein VP39"/>
    <property type="match status" value="1"/>
</dbReference>
<evidence type="ECO:0000313" key="2">
    <source>
        <dbReference type="EMBL" id="OGG26376.1"/>
    </source>
</evidence>
<dbReference type="Pfam" id="PF08241">
    <property type="entry name" value="Methyltransf_11"/>
    <property type="match status" value="1"/>
</dbReference>
<evidence type="ECO:0000259" key="1">
    <source>
        <dbReference type="Pfam" id="PF08241"/>
    </source>
</evidence>
<proteinExistence type="predicted"/>
<dbReference type="CDD" id="cd02440">
    <property type="entry name" value="AdoMet_MTases"/>
    <property type="match status" value="1"/>
</dbReference>
<comment type="caution">
    <text evidence="2">The sequence shown here is derived from an EMBL/GenBank/DDBJ whole genome shotgun (WGS) entry which is preliminary data.</text>
</comment>